<dbReference type="InterPro" id="IPR021202">
    <property type="entry name" value="Rv3654c-like"/>
</dbReference>
<sequence>MRRRIRALARDESGGATVLACFTLAALVVVTAALVHVGGVVVSRHRAQSAADLAALAAAYALDGGGESACAAASSIADRMRVELADCSVDGWQVVVATTVSAAGSGVLPIGPARAVARAGPLE</sequence>
<dbReference type="Proteomes" id="UP000605618">
    <property type="component" value="Unassembled WGS sequence"/>
</dbReference>
<dbReference type="AlphaFoldDB" id="A0A9Q5F3N7"/>
<evidence type="ECO:0000313" key="2">
    <source>
        <dbReference type="EMBL" id="MBM4565323.1"/>
    </source>
</evidence>
<dbReference type="Proteomes" id="UP000603463">
    <property type="component" value="Unassembled WGS sequence"/>
</dbReference>
<evidence type="ECO:0000313" key="4">
    <source>
        <dbReference type="EMBL" id="NKS25698.1"/>
    </source>
</evidence>
<feature type="domain" description="Putative Flp pilus-assembly TadG-like N-terminal" evidence="1">
    <location>
        <begin position="14"/>
        <end position="59"/>
    </location>
</feature>
<dbReference type="Proteomes" id="UP000808906">
    <property type="component" value="Unassembled WGS sequence"/>
</dbReference>
<reference evidence="7 8" key="1">
    <citation type="journal article" date="2016" name="Genome Biol. Evol.">
        <title>Pangenome and Phylogenomic Analysis of the Pathogenic Actinobacterium Rhodococcus equi.</title>
        <authorList>
            <person name="Anastasi E."/>
            <person name="MacArthur I."/>
            <person name="Scortti M."/>
            <person name="Alvarez S."/>
            <person name="Giguere S."/>
            <person name="Vazquez-Boland J.A."/>
        </authorList>
    </citation>
    <scope>NUCLEOTIDE SEQUENCE [LARGE SCALE GENOMIC DNA]</scope>
    <source>
        <strain evidence="7 8">PAM1271</strain>
    </source>
</reference>
<evidence type="ECO:0000313" key="7">
    <source>
        <dbReference type="EMBL" id="ORM17526.1"/>
    </source>
</evidence>
<accession>A0A9Q5F3N7</accession>
<dbReference type="Pfam" id="PF13400">
    <property type="entry name" value="Tad"/>
    <property type="match status" value="1"/>
</dbReference>
<dbReference type="EMBL" id="WUXR01000002">
    <property type="protein sequence ID" value="MBM4565323.1"/>
    <property type="molecule type" value="Genomic_DNA"/>
</dbReference>
<gene>
    <name evidence="7" type="ORF">A5N68_23905</name>
    <name evidence="2" type="ORF">GS441_07710</name>
    <name evidence="3" type="ORF">GS453_09145</name>
    <name evidence="4" type="ORF">GS505_07510</name>
    <name evidence="5" type="ORF">GS882_19600</name>
    <name evidence="6" type="ORF">GS947_05945</name>
</gene>
<name>A0A9Q5F3N7_RHOHA</name>
<evidence type="ECO:0000259" key="1">
    <source>
        <dbReference type="Pfam" id="PF13400"/>
    </source>
</evidence>
<organism evidence="6 9">
    <name type="scientific">Rhodococcus hoagii</name>
    <name type="common">Corynebacterium equii</name>
    <dbReference type="NCBI Taxonomy" id="43767"/>
    <lineage>
        <taxon>Bacteria</taxon>
        <taxon>Bacillati</taxon>
        <taxon>Actinomycetota</taxon>
        <taxon>Actinomycetes</taxon>
        <taxon>Mycobacteriales</taxon>
        <taxon>Nocardiaceae</taxon>
        <taxon>Prescottella</taxon>
    </lineage>
</organism>
<dbReference type="EMBL" id="WUYZ01000001">
    <property type="protein sequence ID" value="NKS25698.1"/>
    <property type="molecule type" value="Genomic_DNA"/>
</dbReference>
<evidence type="ECO:0000313" key="8">
    <source>
        <dbReference type="Proteomes" id="UP000193518"/>
    </source>
</evidence>
<dbReference type="EMBL" id="LWIC01000017">
    <property type="protein sequence ID" value="ORM17526.1"/>
    <property type="molecule type" value="Genomic_DNA"/>
</dbReference>
<dbReference type="InterPro" id="IPR028087">
    <property type="entry name" value="Tad_N"/>
</dbReference>
<evidence type="ECO:0000313" key="6">
    <source>
        <dbReference type="EMBL" id="NKW41169.1"/>
    </source>
</evidence>
<reference evidence="6" key="3">
    <citation type="journal article" date="2020" name="Environ. Microbiol.">
        <title>The novel and transferable erm(51) gene confers Macrolides, Lincosamides, and Streptogramins B (MLSB) resistance to clonal Rhodococcus equi in the environment.</title>
        <authorList>
            <person name="Huber L."/>
            <person name="Giguere S."/>
            <person name="Slovis N.M."/>
            <person name="Alvarez-Narvaez S."/>
            <person name="Hart K.A."/>
            <person name="Greiter M."/>
            <person name="Morris E.R.A."/>
            <person name="Cohen N.D."/>
        </authorList>
    </citation>
    <scope>NUCLEOTIDE SEQUENCE</scope>
    <source>
        <strain evidence="5">Lh_116_1</strain>
        <strain evidence="4">Lh_141_1</strain>
        <strain evidence="6">Lh_16_1</strain>
    </source>
</reference>
<comment type="caution">
    <text evidence="6">The sequence shown here is derived from an EMBL/GenBank/DDBJ whole genome shotgun (WGS) entry which is preliminary data.</text>
</comment>
<evidence type="ECO:0000313" key="5">
    <source>
        <dbReference type="EMBL" id="NKT80295.1"/>
    </source>
</evidence>
<evidence type="ECO:0000313" key="3">
    <source>
        <dbReference type="EMBL" id="MBM4627040.1"/>
    </source>
</evidence>
<evidence type="ECO:0000313" key="9">
    <source>
        <dbReference type="Proteomes" id="UP000608063"/>
    </source>
</evidence>
<dbReference type="EMBL" id="WVBC01000032">
    <property type="protein sequence ID" value="NKT80295.1"/>
    <property type="molecule type" value="Genomic_DNA"/>
</dbReference>
<proteinExistence type="predicted"/>
<protein>
    <submittedName>
        <fullName evidence="6">Pilus assembly protein TadE</fullName>
    </submittedName>
</protein>
<dbReference type="GeneID" id="57576099"/>
<reference evidence="2" key="2">
    <citation type="submission" date="2019-11" db="EMBL/GenBank/DDBJ databases">
        <title>Spread of Macrolides and rifampicin resistant Rhodococcus equi in clinical isolates in the USA.</title>
        <authorList>
            <person name="Alvarez-Narvaez S."/>
            <person name="Huber L."/>
            <person name="Cohen N.D."/>
            <person name="Slovis N."/>
            <person name="Greiter M."/>
            <person name="Giguere S."/>
            <person name="Hart K."/>
        </authorList>
    </citation>
    <scope>NUCLEOTIDE SEQUENCE</scope>
    <source>
        <strain evidence="2">Lh_17</strain>
        <strain evidence="3">Lh_38</strain>
    </source>
</reference>
<dbReference type="EMBL" id="WUXD01000002">
    <property type="protein sequence ID" value="MBM4627040.1"/>
    <property type="molecule type" value="Genomic_DNA"/>
</dbReference>
<dbReference type="Proteomes" id="UP000738270">
    <property type="component" value="Unassembled WGS sequence"/>
</dbReference>
<dbReference type="Proteomes" id="UP000608063">
    <property type="component" value="Unassembled WGS sequence"/>
</dbReference>
<dbReference type="RefSeq" id="WP_044990402.1">
    <property type="nucleotide sequence ID" value="NZ_AP024181.1"/>
</dbReference>
<dbReference type="EMBL" id="WVDC01000001">
    <property type="protein sequence ID" value="NKW41169.1"/>
    <property type="molecule type" value="Genomic_DNA"/>
</dbReference>
<dbReference type="Proteomes" id="UP000193518">
    <property type="component" value="Unassembled WGS sequence"/>
</dbReference>
<dbReference type="NCBIfam" id="TIGR03816">
    <property type="entry name" value="tadE_like_DECH"/>
    <property type="match status" value="1"/>
</dbReference>